<dbReference type="InterPro" id="IPR000914">
    <property type="entry name" value="SBP_5_dom"/>
</dbReference>
<dbReference type="SUPFAM" id="SSF53850">
    <property type="entry name" value="Periplasmic binding protein-like II"/>
    <property type="match status" value="1"/>
</dbReference>
<dbReference type="PANTHER" id="PTHR30290:SF65">
    <property type="entry name" value="MONOACYL PHOSPHATIDYLINOSITOL TETRAMANNOSIDE-BINDING PROTEIN LPQW-RELATED"/>
    <property type="match status" value="1"/>
</dbReference>
<dbReference type="Gene3D" id="3.90.76.10">
    <property type="entry name" value="Dipeptide-binding Protein, Domain 1"/>
    <property type="match status" value="1"/>
</dbReference>
<evidence type="ECO:0000256" key="1">
    <source>
        <dbReference type="SAM" id="SignalP"/>
    </source>
</evidence>
<evidence type="ECO:0000313" key="3">
    <source>
        <dbReference type="EMBL" id="OIV37352.1"/>
    </source>
</evidence>
<sequence>MRGNVSARRLAAALLVAAPLPLAAACSGGGADAPPAQSLTAAPAAQVRAGGTQTWAVGGVPATLNVHQTDADAATRTVAEAVLPALFPPDSGGRPTMDQDYLVKAVSKGGASSDDASDDAEAANPQTVVYTLNPQARWSDGKPLSAADFAGQWKALRGTDPGYWTSGTGGYDAVSDVTAGPGAHQVTVSFKRPFADWRALFTPLYPAAATKSPEAFNDGLRRHLPATAGPFRLAGSDAVDDKAGTVTLERDPKWWGTRARLDKLVLKAVPAEQRLAALKSGSVDLARLDTDAPGAATLLRQASATHGITLHKGAGGAWTQLTLNGGTGPLKDGDLRRAVARAIDRNAIAKDVAAPLGMTAFAPGNHLLMGTQAGYSDNSSALGSAGDDGGKGEVQKALKAAGDAVGTDAPVLRVVIPKNSAQAETVAKDVHTMLAKAGLRSRTVAVSGDGFFTDHVATGDFDLAVYSWPATAFPVVDDRAIYAKPQPSEDGSMNIGRNWARTGTDEIDLLFRKAGAELDTGKASDLRNTLDARLWREAGSLPLFQVPDVVATRANVVNAGAFGVGTPDFTAVGFRK</sequence>
<accession>A0A1J7C723</accession>
<feature type="domain" description="Solute-binding protein family 5" evidence="2">
    <location>
        <begin position="120"/>
        <end position="474"/>
    </location>
</feature>
<proteinExistence type="predicted"/>
<dbReference type="CDD" id="cd08501">
    <property type="entry name" value="PBP2_Lpqw"/>
    <property type="match status" value="1"/>
</dbReference>
<comment type="caution">
    <text evidence="3">The sequence shown here is derived from an EMBL/GenBank/DDBJ whole genome shotgun (WGS) entry which is preliminary data.</text>
</comment>
<feature type="chain" id="PRO_5038684497" description="Solute-binding protein family 5 domain-containing protein" evidence="1">
    <location>
        <begin position="25"/>
        <end position="576"/>
    </location>
</feature>
<dbReference type="STRING" id="1428644.BIV57_11455"/>
<organism evidence="3 4">
    <name type="scientific">Mangrovactinospora gilvigrisea</name>
    <dbReference type="NCBI Taxonomy" id="1428644"/>
    <lineage>
        <taxon>Bacteria</taxon>
        <taxon>Bacillati</taxon>
        <taxon>Actinomycetota</taxon>
        <taxon>Actinomycetes</taxon>
        <taxon>Kitasatosporales</taxon>
        <taxon>Streptomycetaceae</taxon>
        <taxon>Mangrovactinospora</taxon>
    </lineage>
</organism>
<dbReference type="EMBL" id="MLCF01000056">
    <property type="protein sequence ID" value="OIV37352.1"/>
    <property type="molecule type" value="Genomic_DNA"/>
</dbReference>
<dbReference type="GO" id="GO:1904680">
    <property type="term" value="F:peptide transmembrane transporter activity"/>
    <property type="evidence" value="ECO:0007669"/>
    <property type="project" value="TreeGrafter"/>
</dbReference>
<dbReference type="GO" id="GO:0015833">
    <property type="term" value="P:peptide transport"/>
    <property type="evidence" value="ECO:0007669"/>
    <property type="project" value="TreeGrafter"/>
</dbReference>
<feature type="signal peptide" evidence="1">
    <location>
        <begin position="1"/>
        <end position="24"/>
    </location>
</feature>
<dbReference type="AlphaFoldDB" id="A0A1J7C723"/>
<protein>
    <recommendedName>
        <fullName evidence="2">Solute-binding protein family 5 domain-containing protein</fullName>
    </recommendedName>
</protein>
<dbReference type="PANTHER" id="PTHR30290">
    <property type="entry name" value="PERIPLASMIC BINDING COMPONENT OF ABC TRANSPORTER"/>
    <property type="match status" value="1"/>
</dbReference>
<dbReference type="PROSITE" id="PS51257">
    <property type="entry name" value="PROKAR_LIPOPROTEIN"/>
    <property type="match status" value="1"/>
</dbReference>
<keyword evidence="1" id="KW-0732">Signal</keyword>
<keyword evidence="4" id="KW-1185">Reference proteome</keyword>
<dbReference type="Gene3D" id="3.40.190.10">
    <property type="entry name" value="Periplasmic binding protein-like II"/>
    <property type="match status" value="1"/>
</dbReference>
<dbReference type="InterPro" id="IPR039424">
    <property type="entry name" value="SBP_5"/>
</dbReference>
<dbReference type="Proteomes" id="UP000243342">
    <property type="component" value="Unassembled WGS sequence"/>
</dbReference>
<gene>
    <name evidence="3" type="ORF">BIV57_11455</name>
</gene>
<reference evidence="3 4" key="1">
    <citation type="submission" date="2016-10" db="EMBL/GenBank/DDBJ databases">
        <title>Genome sequence of Streptomyces gilvigriseus MUSC 26.</title>
        <authorList>
            <person name="Lee L.-H."/>
            <person name="Ser H.-L."/>
        </authorList>
    </citation>
    <scope>NUCLEOTIDE SEQUENCE [LARGE SCALE GENOMIC DNA]</scope>
    <source>
        <strain evidence="3 4">MUSC 26</strain>
    </source>
</reference>
<evidence type="ECO:0000313" key="4">
    <source>
        <dbReference type="Proteomes" id="UP000243342"/>
    </source>
</evidence>
<name>A0A1J7C723_9ACTN</name>
<evidence type="ECO:0000259" key="2">
    <source>
        <dbReference type="Pfam" id="PF00496"/>
    </source>
</evidence>
<dbReference type="Pfam" id="PF00496">
    <property type="entry name" value="SBP_bac_5"/>
    <property type="match status" value="1"/>
</dbReference>
<dbReference type="Gene3D" id="3.10.105.10">
    <property type="entry name" value="Dipeptide-binding Protein, Domain 3"/>
    <property type="match status" value="1"/>
</dbReference>